<sequence>MSSLIINLDDLDQLRQKYCINHQYGKIEPIRCEVIAQILEIEFKDLINDSFEGSYRCTMRIKNVSIMKIVSQSNSSDLEITIIVDGNVHESLYHKRGESIGKGDICQFSLVLWNPMERNEETNGIWEAVDINLLTLKDIEDTQRFLLSDLGQEFLNKQAP</sequence>
<comment type="caution">
    <text evidence="1">The sequence shown here is derived from an EMBL/GenBank/DDBJ whole genome shotgun (WGS) entry which is preliminary data.</text>
</comment>
<evidence type="ECO:0000313" key="1">
    <source>
        <dbReference type="EMBL" id="KAG0654781.1"/>
    </source>
</evidence>
<keyword evidence="2" id="KW-1185">Reference proteome</keyword>
<protein>
    <submittedName>
        <fullName evidence="1">Uncharacterized protein</fullName>
    </submittedName>
</protein>
<evidence type="ECO:0000313" key="2">
    <source>
        <dbReference type="Proteomes" id="UP000750334"/>
    </source>
</evidence>
<name>A0A9P6VVB9_MAUEX</name>
<proteinExistence type="predicted"/>
<dbReference type="EMBL" id="PUHR01000322">
    <property type="protein sequence ID" value="KAG0654781.1"/>
    <property type="molecule type" value="Genomic_DNA"/>
</dbReference>
<gene>
    <name evidence="1" type="ORF">C6P45_003278</name>
</gene>
<accession>A0A9P6VVB9</accession>
<reference evidence="1 2" key="1">
    <citation type="submission" date="2020-11" db="EMBL/GenBank/DDBJ databases">
        <title>Kefir isolates.</title>
        <authorList>
            <person name="Marcisauskas S."/>
            <person name="Kim Y."/>
            <person name="Blasche S."/>
        </authorList>
    </citation>
    <scope>NUCLEOTIDE SEQUENCE [LARGE SCALE GENOMIC DNA]</scope>
    <source>
        <strain evidence="1 2">OG2</strain>
    </source>
</reference>
<dbReference type="AlphaFoldDB" id="A0A9P6VVB9"/>
<dbReference type="OrthoDB" id="4067568at2759"/>
<organism evidence="1 2">
    <name type="scientific">Maudiozyma exigua</name>
    <name type="common">Yeast</name>
    <name type="synonym">Kazachstania exigua</name>
    <dbReference type="NCBI Taxonomy" id="34358"/>
    <lineage>
        <taxon>Eukaryota</taxon>
        <taxon>Fungi</taxon>
        <taxon>Dikarya</taxon>
        <taxon>Ascomycota</taxon>
        <taxon>Saccharomycotina</taxon>
        <taxon>Saccharomycetes</taxon>
        <taxon>Saccharomycetales</taxon>
        <taxon>Saccharomycetaceae</taxon>
        <taxon>Maudiozyma</taxon>
    </lineage>
</organism>
<dbReference type="Proteomes" id="UP000750334">
    <property type="component" value="Unassembled WGS sequence"/>
</dbReference>